<name>A0ABM9AA04_9GAMM</name>
<dbReference type="Pfam" id="PF12119">
    <property type="entry name" value="DUF3581"/>
    <property type="match status" value="1"/>
</dbReference>
<protein>
    <recommendedName>
        <fullName evidence="3">DUF3581 domain-containing protein</fullName>
    </recommendedName>
</protein>
<sequence length="236" mass="26387">MFLKPYYTELEAGRFSFTRQQSSDFAKLISNDFNPLHDVETKRFCVPGDLLFAKILTSKGLFSKMKVSFSGMVTDGVELDSVVDSAERLTINDSKGKEYLAIEHNDQVTHDLALIEQLVRSYVSFSGENFPHVLVPLMHEQNVMINPARPLIIYESMSVELDTLDLVKPVLKATTSELKIDGKRGRVTLNFAFEDEGKVVGKGSKSMALANLREYDDAVMTALVGDYNKAKDNFTG</sequence>
<reference evidence="1" key="1">
    <citation type="submission" date="2021-12" db="EMBL/GenBank/DDBJ databases">
        <authorList>
            <person name="Rodrigo-Torres L."/>
            <person name="Arahal R. D."/>
            <person name="Lucena T."/>
        </authorList>
    </citation>
    <scope>NUCLEOTIDE SEQUENCE</scope>
    <source>
        <strain evidence="1">CECT 8267</strain>
    </source>
</reference>
<dbReference type="InterPro" id="IPR021974">
    <property type="entry name" value="DUF3581"/>
</dbReference>
<proteinExistence type="predicted"/>
<keyword evidence="2" id="KW-1185">Reference proteome</keyword>
<dbReference type="RefSeq" id="WP_237442770.1">
    <property type="nucleotide sequence ID" value="NZ_CAKLPX010000001.1"/>
</dbReference>
<evidence type="ECO:0000313" key="1">
    <source>
        <dbReference type="EMBL" id="CAH0990076.1"/>
    </source>
</evidence>
<comment type="caution">
    <text evidence="1">The sequence shown here is derived from an EMBL/GenBank/DDBJ whole genome shotgun (WGS) entry which is preliminary data.</text>
</comment>
<gene>
    <name evidence="1" type="ORF">SIN8267_00159</name>
</gene>
<accession>A0ABM9AA04</accession>
<organism evidence="1 2">
    <name type="scientific">Sinobacterium norvegicum</name>
    <dbReference type="NCBI Taxonomy" id="1641715"/>
    <lineage>
        <taxon>Bacteria</taxon>
        <taxon>Pseudomonadati</taxon>
        <taxon>Pseudomonadota</taxon>
        <taxon>Gammaproteobacteria</taxon>
        <taxon>Cellvibrionales</taxon>
        <taxon>Spongiibacteraceae</taxon>
        <taxon>Sinobacterium</taxon>
    </lineage>
</organism>
<evidence type="ECO:0008006" key="3">
    <source>
        <dbReference type="Google" id="ProtNLM"/>
    </source>
</evidence>
<dbReference type="Proteomes" id="UP000838100">
    <property type="component" value="Unassembled WGS sequence"/>
</dbReference>
<dbReference type="EMBL" id="CAKLPX010000001">
    <property type="protein sequence ID" value="CAH0990076.1"/>
    <property type="molecule type" value="Genomic_DNA"/>
</dbReference>
<evidence type="ECO:0000313" key="2">
    <source>
        <dbReference type="Proteomes" id="UP000838100"/>
    </source>
</evidence>